<evidence type="ECO:0000256" key="3">
    <source>
        <dbReference type="ARBA" id="ARBA00022362"/>
    </source>
</evidence>
<dbReference type="Pfam" id="PF03544">
    <property type="entry name" value="TonB_C"/>
    <property type="match status" value="1"/>
</dbReference>
<reference evidence="17" key="1">
    <citation type="journal article" date="2019" name="Int. J. Syst. Evol. Microbiol.">
        <title>The Global Catalogue of Microorganisms (GCM) 10K type strain sequencing project: providing services to taxonomists for standard genome sequencing and annotation.</title>
        <authorList>
            <consortium name="The Broad Institute Genomics Platform"/>
            <consortium name="The Broad Institute Genome Sequencing Center for Infectious Disease"/>
            <person name="Wu L."/>
            <person name="Ma J."/>
        </authorList>
    </citation>
    <scope>NUCLEOTIDE SEQUENCE [LARGE SCALE GENOMIC DNA]</scope>
    <source>
        <strain evidence="17">CCUG 56042</strain>
    </source>
</reference>
<evidence type="ECO:0000256" key="1">
    <source>
        <dbReference type="ARBA" id="ARBA00004383"/>
    </source>
</evidence>
<evidence type="ECO:0000256" key="7">
    <source>
        <dbReference type="ARBA" id="ARBA00022692"/>
    </source>
</evidence>
<evidence type="ECO:0000313" key="17">
    <source>
        <dbReference type="Proteomes" id="UP001596103"/>
    </source>
</evidence>
<keyword evidence="4 13" id="KW-0813">Transport</keyword>
<comment type="similarity">
    <text evidence="2 13">Belongs to the TonB family.</text>
</comment>
<organism evidence="16 17">
    <name type="scientific">Paraburkholderia denitrificans</name>
    <dbReference type="NCBI Taxonomy" id="694025"/>
    <lineage>
        <taxon>Bacteria</taxon>
        <taxon>Pseudomonadati</taxon>
        <taxon>Pseudomonadota</taxon>
        <taxon>Betaproteobacteria</taxon>
        <taxon>Burkholderiales</taxon>
        <taxon>Burkholderiaceae</taxon>
        <taxon>Paraburkholderia</taxon>
    </lineage>
</organism>
<dbReference type="InterPro" id="IPR006260">
    <property type="entry name" value="TonB/TolA_C"/>
</dbReference>
<evidence type="ECO:0000256" key="8">
    <source>
        <dbReference type="ARBA" id="ARBA00022737"/>
    </source>
</evidence>
<name>A0ABW0JCA6_9BURK</name>
<feature type="transmembrane region" description="Helical" evidence="13">
    <location>
        <begin position="20"/>
        <end position="40"/>
    </location>
</feature>
<gene>
    <name evidence="16" type="ORF">ACFPTO_17235</name>
</gene>
<evidence type="ECO:0000256" key="12">
    <source>
        <dbReference type="ARBA" id="ARBA00025849"/>
    </source>
</evidence>
<keyword evidence="11 13" id="KW-0472">Membrane</keyword>
<feature type="compositionally biased region" description="Basic and acidic residues" evidence="14">
    <location>
        <begin position="77"/>
        <end position="88"/>
    </location>
</feature>
<dbReference type="EMBL" id="JBHSMP010000020">
    <property type="protein sequence ID" value="MFC5430530.1"/>
    <property type="molecule type" value="Genomic_DNA"/>
</dbReference>
<comment type="caution">
    <text evidence="16">The sequence shown here is derived from an EMBL/GenBank/DDBJ whole genome shotgun (WGS) entry which is preliminary data.</text>
</comment>
<evidence type="ECO:0000256" key="6">
    <source>
        <dbReference type="ARBA" id="ARBA00022519"/>
    </source>
</evidence>
<dbReference type="PRINTS" id="PR01374">
    <property type="entry name" value="TONBPROTEIN"/>
</dbReference>
<keyword evidence="17" id="KW-1185">Reference proteome</keyword>
<keyword evidence="13" id="KW-0735">Signal-anchor</keyword>
<comment type="subcellular location">
    <subcellularLocation>
        <location evidence="1 13">Cell inner membrane</location>
        <topology evidence="1 13">Single-pass membrane protein</topology>
        <orientation evidence="1 13">Periplasmic side</orientation>
    </subcellularLocation>
</comment>
<evidence type="ECO:0000256" key="9">
    <source>
        <dbReference type="ARBA" id="ARBA00022927"/>
    </source>
</evidence>
<dbReference type="PROSITE" id="PS52015">
    <property type="entry name" value="TONB_CTD"/>
    <property type="match status" value="1"/>
</dbReference>
<feature type="region of interest" description="Disordered" evidence="14">
    <location>
        <begin position="67"/>
        <end position="94"/>
    </location>
</feature>
<dbReference type="SUPFAM" id="SSF74653">
    <property type="entry name" value="TolA/TonB C-terminal domain"/>
    <property type="match status" value="1"/>
</dbReference>
<evidence type="ECO:0000256" key="14">
    <source>
        <dbReference type="SAM" id="MobiDB-lite"/>
    </source>
</evidence>
<evidence type="ECO:0000259" key="15">
    <source>
        <dbReference type="PROSITE" id="PS52015"/>
    </source>
</evidence>
<dbReference type="InterPro" id="IPR051045">
    <property type="entry name" value="TonB-dependent_transducer"/>
</dbReference>
<dbReference type="InterPro" id="IPR003538">
    <property type="entry name" value="TonB"/>
</dbReference>
<protein>
    <recommendedName>
        <fullName evidence="3 13">Protein TonB</fullName>
    </recommendedName>
</protein>
<comment type="function">
    <text evidence="13">Interacts with outer membrane receptor proteins that carry out high-affinity binding and energy dependent uptake into the periplasmic space of specific substrates. It could act to transduce energy from the cytoplasmic membrane to specific energy-requiring processes in the outer membrane, resulting in the release into the periplasm of ligands bound by these outer membrane proteins.</text>
</comment>
<evidence type="ECO:0000256" key="5">
    <source>
        <dbReference type="ARBA" id="ARBA00022475"/>
    </source>
</evidence>
<keyword evidence="8" id="KW-0677">Repeat</keyword>
<evidence type="ECO:0000256" key="10">
    <source>
        <dbReference type="ARBA" id="ARBA00022989"/>
    </source>
</evidence>
<accession>A0ABW0JCA6</accession>
<evidence type="ECO:0000256" key="13">
    <source>
        <dbReference type="RuleBase" id="RU362123"/>
    </source>
</evidence>
<sequence>MNATVIAPGMKTSSDAAGTRLAIAIIAGCLIEAALIAGVLSHRLLQTKTAVPPAPIKITRVVEIADAPPVSPPPAPRRVEPKPVEHHRAQPVKQRVARPAIEPKVVTAPAATEATPAESVHTDHPPLVSEAQPVAMQSPQKAPGIRRGLVPLTRVEPEYPSRALADNVEGTVTAQLTIEADGSVGSVKIMHSSPAGLFERASTQALMKWKFAPNDGGYVGEVTLTFSLSN</sequence>
<dbReference type="PANTHER" id="PTHR33446">
    <property type="entry name" value="PROTEIN TONB-RELATED"/>
    <property type="match status" value="1"/>
</dbReference>
<keyword evidence="5 13" id="KW-1003">Cell membrane</keyword>
<dbReference type="RefSeq" id="WP_377713056.1">
    <property type="nucleotide sequence ID" value="NZ_JBHSMP010000020.1"/>
</dbReference>
<dbReference type="InterPro" id="IPR037682">
    <property type="entry name" value="TonB_C"/>
</dbReference>
<keyword evidence="7 13" id="KW-0812">Transmembrane</keyword>
<keyword evidence="6 13" id="KW-0997">Cell inner membrane</keyword>
<keyword evidence="10 13" id="KW-1133">Transmembrane helix</keyword>
<proteinExistence type="inferred from homology"/>
<dbReference type="PANTHER" id="PTHR33446:SF8">
    <property type="entry name" value="PROTEIN TONB"/>
    <property type="match status" value="1"/>
</dbReference>
<feature type="domain" description="TonB C-terminal" evidence="15">
    <location>
        <begin position="144"/>
        <end position="230"/>
    </location>
</feature>
<evidence type="ECO:0000313" key="16">
    <source>
        <dbReference type="EMBL" id="MFC5430530.1"/>
    </source>
</evidence>
<evidence type="ECO:0000256" key="11">
    <source>
        <dbReference type="ARBA" id="ARBA00023136"/>
    </source>
</evidence>
<comment type="subunit">
    <text evidence="12">Homodimer. Forms a complex with the accessory proteins ExbB and ExbD.</text>
</comment>
<dbReference type="Proteomes" id="UP001596103">
    <property type="component" value="Unassembled WGS sequence"/>
</dbReference>
<evidence type="ECO:0000256" key="2">
    <source>
        <dbReference type="ARBA" id="ARBA00006555"/>
    </source>
</evidence>
<evidence type="ECO:0000256" key="4">
    <source>
        <dbReference type="ARBA" id="ARBA00022448"/>
    </source>
</evidence>
<keyword evidence="9 13" id="KW-0653">Protein transport</keyword>
<dbReference type="NCBIfam" id="TIGR01352">
    <property type="entry name" value="tonB_Cterm"/>
    <property type="match status" value="1"/>
</dbReference>
<dbReference type="Gene3D" id="3.30.2420.10">
    <property type="entry name" value="TonB"/>
    <property type="match status" value="1"/>
</dbReference>